<feature type="transmembrane region" description="Helical" evidence="3">
    <location>
        <begin position="200"/>
        <end position="221"/>
    </location>
</feature>
<comment type="caution">
    <text evidence="6">The sequence shown here is derived from an EMBL/GenBank/DDBJ whole genome shotgun (WGS) entry which is preliminary data.</text>
</comment>
<organism evidence="6 7">
    <name type="scientific">Porites evermanni</name>
    <dbReference type="NCBI Taxonomy" id="104178"/>
    <lineage>
        <taxon>Eukaryota</taxon>
        <taxon>Metazoa</taxon>
        <taxon>Cnidaria</taxon>
        <taxon>Anthozoa</taxon>
        <taxon>Hexacorallia</taxon>
        <taxon>Scleractinia</taxon>
        <taxon>Fungiina</taxon>
        <taxon>Poritidae</taxon>
        <taxon>Porites</taxon>
    </lineage>
</organism>
<keyword evidence="3" id="KW-0812">Transmembrane</keyword>
<gene>
    <name evidence="6" type="ORF">PEVE_00035365</name>
</gene>
<keyword evidence="3" id="KW-0472">Membrane</keyword>
<accession>A0ABN8MNU2</accession>
<keyword evidence="2" id="KW-1015">Disulfide bond</keyword>
<evidence type="ECO:0000313" key="6">
    <source>
        <dbReference type="EMBL" id="CAH3029038.1"/>
    </source>
</evidence>
<keyword evidence="3" id="KW-1133">Transmembrane helix</keyword>
<dbReference type="InterPro" id="IPR045860">
    <property type="entry name" value="Snake_toxin-like_sf"/>
</dbReference>
<feature type="domain" description="UPAR/Ly6" evidence="5">
    <location>
        <begin position="113"/>
        <end position="200"/>
    </location>
</feature>
<feature type="signal peptide" evidence="4">
    <location>
        <begin position="1"/>
        <end position="22"/>
    </location>
</feature>
<evidence type="ECO:0000256" key="4">
    <source>
        <dbReference type="SAM" id="SignalP"/>
    </source>
</evidence>
<dbReference type="InterPro" id="IPR016054">
    <property type="entry name" value="LY6_UPA_recep-like"/>
</dbReference>
<dbReference type="Pfam" id="PF00021">
    <property type="entry name" value="UPAR_LY6"/>
    <property type="match status" value="2"/>
</dbReference>
<dbReference type="Proteomes" id="UP001159427">
    <property type="component" value="Unassembled WGS sequence"/>
</dbReference>
<keyword evidence="7" id="KW-1185">Reference proteome</keyword>
<protein>
    <recommendedName>
        <fullName evidence="5">UPAR/Ly6 domain-containing protein</fullName>
    </recommendedName>
</protein>
<dbReference type="Gene3D" id="2.10.60.10">
    <property type="entry name" value="CD59"/>
    <property type="match status" value="2"/>
</dbReference>
<feature type="domain" description="UPAR/Ly6" evidence="5">
    <location>
        <begin position="24"/>
        <end position="106"/>
    </location>
</feature>
<dbReference type="EMBL" id="CALNXI010000547">
    <property type="protein sequence ID" value="CAH3029038.1"/>
    <property type="molecule type" value="Genomic_DNA"/>
</dbReference>
<dbReference type="CDD" id="cd00117">
    <property type="entry name" value="TFP"/>
    <property type="match status" value="1"/>
</dbReference>
<name>A0ABN8MNU2_9CNID</name>
<dbReference type="PANTHER" id="PTHR10036:SF3">
    <property type="entry name" value="PROTEIN SLEEPLESS-RELATED"/>
    <property type="match status" value="1"/>
</dbReference>
<evidence type="ECO:0000313" key="7">
    <source>
        <dbReference type="Proteomes" id="UP001159427"/>
    </source>
</evidence>
<sequence>MAMKQIILLITTLLLCAEKGVPFNCFKCSGNMDECNSMKGQTVTCAKSQDRCLKVMMSKDGKESGLYGCASEQDCMTAIKTCEAVVKNNARAKCMSQCCNTTSCNTPPPKDDNLKCFMCQSTTSMDDCEQNSKPGRCTEEQNKCGKFTTELMIQGKKVMLYRKGCQTEMTCNKEYDLYGQACGSDDTCDFKCCEGDLCNAGSFAFVSVVSLFTCTLLSFLYN</sequence>
<dbReference type="PANTHER" id="PTHR10036">
    <property type="entry name" value="CD59 GLYCOPROTEIN"/>
    <property type="match status" value="1"/>
</dbReference>
<evidence type="ECO:0000256" key="3">
    <source>
        <dbReference type="SAM" id="Phobius"/>
    </source>
</evidence>
<evidence type="ECO:0000259" key="5">
    <source>
        <dbReference type="Pfam" id="PF00021"/>
    </source>
</evidence>
<keyword evidence="1 4" id="KW-0732">Signal</keyword>
<reference evidence="6 7" key="1">
    <citation type="submission" date="2022-05" db="EMBL/GenBank/DDBJ databases">
        <authorList>
            <consortium name="Genoscope - CEA"/>
            <person name="William W."/>
        </authorList>
    </citation>
    <scope>NUCLEOTIDE SEQUENCE [LARGE SCALE GENOMIC DNA]</scope>
</reference>
<feature type="chain" id="PRO_5046727652" description="UPAR/Ly6 domain-containing protein" evidence="4">
    <location>
        <begin position="23"/>
        <end position="222"/>
    </location>
</feature>
<evidence type="ECO:0000256" key="2">
    <source>
        <dbReference type="ARBA" id="ARBA00023157"/>
    </source>
</evidence>
<dbReference type="SUPFAM" id="SSF57302">
    <property type="entry name" value="Snake toxin-like"/>
    <property type="match status" value="2"/>
</dbReference>
<evidence type="ECO:0000256" key="1">
    <source>
        <dbReference type="ARBA" id="ARBA00022729"/>
    </source>
</evidence>
<proteinExistence type="predicted"/>